<gene>
    <name evidence="10" type="ORF">DSTB1V02_LOCUS6799</name>
</gene>
<comment type="function">
    <text evidence="7">Cytochromes P450 are a group of heme-thiolate monooxygenases. They oxidize a variety of structurally unrelated compounds, including steroids, fatty acids, and xenobiotics.</text>
</comment>
<keyword evidence="2 8" id="KW-0349">Heme</keyword>
<comment type="cofactor">
    <cofactor evidence="8">
        <name>heme</name>
        <dbReference type="ChEBI" id="CHEBI:30413"/>
    </cofactor>
</comment>
<dbReference type="CDD" id="cd11055">
    <property type="entry name" value="CYP3A-like"/>
    <property type="match status" value="1"/>
</dbReference>
<dbReference type="InterPro" id="IPR036396">
    <property type="entry name" value="Cyt_P450_sf"/>
</dbReference>
<protein>
    <recommendedName>
        <fullName evidence="12">Cytochrome P450</fullName>
    </recommendedName>
</protein>
<comment type="similarity">
    <text evidence="1 9">Belongs to the cytochrome P450 family.</text>
</comment>
<dbReference type="EMBL" id="CAJPEV010001287">
    <property type="protein sequence ID" value="CAG0891859.1"/>
    <property type="molecule type" value="Genomic_DNA"/>
</dbReference>
<dbReference type="PANTHER" id="PTHR24302:SF15">
    <property type="entry name" value="FATTY-ACID PEROXYGENASE"/>
    <property type="match status" value="1"/>
</dbReference>
<keyword evidence="3 8" id="KW-0479">Metal-binding</keyword>
<keyword evidence="6 9" id="KW-0503">Monooxygenase</keyword>
<evidence type="ECO:0000313" key="10">
    <source>
        <dbReference type="EMBL" id="CAD7246957.1"/>
    </source>
</evidence>
<dbReference type="PRINTS" id="PR00385">
    <property type="entry name" value="P450"/>
</dbReference>
<evidence type="ECO:0000256" key="7">
    <source>
        <dbReference type="ARBA" id="ARBA00043906"/>
    </source>
</evidence>
<keyword evidence="5 8" id="KW-0408">Iron</keyword>
<dbReference type="SUPFAM" id="SSF48264">
    <property type="entry name" value="Cytochrome P450"/>
    <property type="match status" value="1"/>
</dbReference>
<dbReference type="Gene3D" id="1.10.630.10">
    <property type="entry name" value="Cytochrome P450"/>
    <property type="match status" value="1"/>
</dbReference>
<evidence type="ECO:0000256" key="3">
    <source>
        <dbReference type="ARBA" id="ARBA00022723"/>
    </source>
</evidence>
<dbReference type="GO" id="GO:0020037">
    <property type="term" value="F:heme binding"/>
    <property type="evidence" value="ECO:0007669"/>
    <property type="project" value="InterPro"/>
</dbReference>
<organism evidence="10">
    <name type="scientific">Darwinula stevensoni</name>
    <dbReference type="NCBI Taxonomy" id="69355"/>
    <lineage>
        <taxon>Eukaryota</taxon>
        <taxon>Metazoa</taxon>
        <taxon>Ecdysozoa</taxon>
        <taxon>Arthropoda</taxon>
        <taxon>Crustacea</taxon>
        <taxon>Oligostraca</taxon>
        <taxon>Ostracoda</taxon>
        <taxon>Podocopa</taxon>
        <taxon>Podocopida</taxon>
        <taxon>Darwinulocopina</taxon>
        <taxon>Darwinuloidea</taxon>
        <taxon>Darwinulidae</taxon>
        <taxon>Darwinula</taxon>
    </lineage>
</organism>
<evidence type="ECO:0000256" key="9">
    <source>
        <dbReference type="RuleBase" id="RU000461"/>
    </source>
</evidence>
<evidence type="ECO:0000256" key="8">
    <source>
        <dbReference type="PIRSR" id="PIRSR602401-1"/>
    </source>
</evidence>
<dbReference type="InterPro" id="IPR017972">
    <property type="entry name" value="Cyt_P450_CS"/>
</dbReference>
<evidence type="ECO:0000256" key="1">
    <source>
        <dbReference type="ARBA" id="ARBA00010617"/>
    </source>
</evidence>
<evidence type="ECO:0000256" key="2">
    <source>
        <dbReference type="ARBA" id="ARBA00022617"/>
    </source>
</evidence>
<evidence type="ECO:0008006" key="12">
    <source>
        <dbReference type="Google" id="ProtNLM"/>
    </source>
</evidence>
<name>A0A7R8XBS6_9CRUS</name>
<dbReference type="GO" id="GO:0016705">
    <property type="term" value="F:oxidoreductase activity, acting on paired donors, with incorporation or reduction of molecular oxygen"/>
    <property type="evidence" value="ECO:0007669"/>
    <property type="project" value="InterPro"/>
</dbReference>
<dbReference type="AlphaFoldDB" id="A0A7R8XBS6"/>
<proteinExistence type="inferred from homology"/>
<dbReference type="OrthoDB" id="2789670at2759"/>
<evidence type="ECO:0000313" key="11">
    <source>
        <dbReference type="Proteomes" id="UP000677054"/>
    </source>
</evidence>
<evidence type="ECO:0000256" key="5">
    <source>
        <dbReference type="ARBA" id="ARBA00023004"/>
    </source>
</evidence>
<feature type="binding site" description="axial binding residue" evidence="8">
    <location>
        <position position="639"/>
    </location>
    <ligand>
        <name>heme</name>
        <dbReference type="ChEBI" id="CHEBI:30413"/>
    </ligand>
    <ligandPart>
        <name>Fe</name>
        <dbReference type="ChEBI" id="CHEBI:18248"/>
    </ligandPart>
</feature>
<keyword evidence="4 9" id="KW-0560">Oxidoreductase</keyword>
<dbReference type="Pfam" id="PF00067">
    <property type="entry name" value="p450"/>
    <property type="match status" value="2"/>
</dbReference>
<dbReference type="EMBL" id="LR900804">
    <property type="protein sequence ID" value="CAD7246957.1"/>
    <property type="molecule type" value="Genomic_DNA"/>
</dbReference>
<dbReference type="InterPro" id="IPR001128">
    <property type="entry name" value="Cyt_P450"/>
</dbReference>
<evidence type="ECO:0000256" key="4">
    <source>
        <dbReference type="ARBA" id="ARBA00023002"/>
    </source>
</evidence>
<dbReference type="PRINTS" id="PR00463">
    <property type="entry name" value="EP450I"/>
</dbReference>
<dbReference type="InterPro" id="IPR002401">
    <property type="entry name" value="Cyt_P450_E_grp-I"/>
</dbReference>
<accession>A0A7R8XBS6</accession>
<sequence length="697" mass="77832">MLLPKIASFDNLGSSEETPHREASCFGLFMTCPEGKGRGIGQLLEHGTLRLEEVDKDRASEDKISKLGSGFAVLGSRVLLAAALLECHRVGLISGGEACASSMPRSQCFSQSLFDAGPNGCSSEDMEVLPGFDVPVWFILVALALFLLYRCSWAGFDVFRKMGIPVQGPVYPLVGSVWNLWKKELALEDLKCLKRFGKYWGYYEGKNPVLMVADPETVKAITIKEFDSFTDRRVLIPEKQKVAAKFLLALKGREWKKVRKFLTPAFSSGKMEKMSRLMEECGENLVNHLRRRAERSSGVVDLKEHFGAYALDVIGTCAFGTRLDSLGNPDSPFARHSRLFLSENPALRSCLLVLPMVFPWVVRLGANVVPVETMEFFSGLVRDVIRERREQKVISSHVTVPHGELVDGRNRMVRTGKMTLFILHEVNDSVMELRVLVQPLPRLEMMSTDKQCRAVAVDIEVPRLGDDGADRGDVLDAFIEEMEREAGTTGPGLSEEAVLFFLAGFDTTAALMTFFTYAMAMNPEVQDKVYREIEQQMEAHGEVNHEMLGACSYMDQVVSETLRFYPPAIRFERVCTRDCVVQGFRFGRGQLVSIPVYAMHHDPDSYPDPEAFRPDRFARDGPRPPQGTYLPFGAGPRNCIGMRFALEEAKIGLATLLRSFAVGKAAETPDLVDYKPGLLHLLPKDKLKVKLEPRLPA</sequence>
<keyword evidence="11" id="KW-1185">Reference proteome</keyword>
<evidence type="ECO:0000256" key="6">
    <source>
        <dbReference type="ARBA" id="ARBA00023033"/>
    </source>
</evidence>
<dbReference type="GO" id="GO:0008395">
    <property type="term" value="F:steroid hydroxylase activity"/>
    <property type="evidence" value="ECO:0007669"/>
    <property type="project" value="TreeGrafter"/>
</dbReference>
<dbReference type="PROSITE" id="PS00086">
    <property type="entry name" value="CYTOCHROME_P450"/>
    <property type="match status" value="1"/>
</dbReference>
<dbReference type="GO" id="GO:0005506">
    <property type="term" value="F:iron ion binding"/>
    <property type="evidence" value="ECO:0007669"/>
    <property type="project" value="InterPro"/>
</dbReference>
<reference evidence="10" key="1">
    <citation type="submission" date="2020-11" db="EMBL/GenBank/DDBJ databases">
        <authorList>
            <person name="Tran Van P."/>
        </authorList>
    </citation>
    <scope>NUCLEOTIDE SEQUENCE</scope>
</reference>
<dbReference type="PANTHER" id="PTHR24302">
    <property type="entry name" value="CYTOCHROME P450 FAMILY 3"/>
    <property type="match status" value="1"/>
</dbReference>
<dbReference type="Proteomes" id="UP000677054">
    <property type="component" value="Unassembled WGS sequence"/>
</dbReference>
<dbReference type="InterPro" id="IPR050705">
    <property type="entry name" value="Cytochrome_P450_3A"/>
</dbReference>